<feature type="transmembrane region" description="Helical" evidence="19">
    <location>
        <begin position="20"/>
        <end position="41"/>
    </location>
</feature>
<comment type="subcellular location">
    <subcellularLocation>
        <location evidence="2 16">Cell inner membrane</location>
        <topology evidence="2 16">Multi-pass membrane protein</topology>
    </subcellularLocation>
</comment>
<evidence type="ECO:0000313" key="20">
    <source>
        <dbReference type="EMBL" id="OIZ95064.1"/>
    </source>
</evidence>
<dbReference type="GO" id="GO:0020037">
    <property type="term" value="F:heme binding"/>
    <property type="evidence" value="ECO:0007669"/>
    <property type="project" value="InterPro"/>
</dbReference>
<gene>
    <name evidence="20" type="ORF">A1D18_02910</name>
</gene>
<keyword evidence="12 16" id="KW-0249">Electron transport</keyword>
<keyword evidence="11 18" id="KW-0479">Metal-binding</keyword>
<dbReference type="GO" id="GO:0009055">
    <property type="term" value="F:electron transfer activity"/>
    <property type="evidence" value="ECO:0007669"/>
    <property type="project" value="TreeGrafter"/>
</dbReference>
<dbReference type="GO" id="GO:0006099">
    <property type="term" value="P:tricarboxylic acid cycle"/>
    <property type="evidence" value="ECO:0007669"/>
    <property type="project" value="UniProtKB-UniRule"/>
</dbReference>
<dbReference type="PANTHER" id="PTHR38689:SF1">
    <property type="entry name" value="SUCCINATE DEHYDROGENASE HYDROPHOBIC MEMBRANE ANCHOR SUBUNIT"/>
    <property type="match status" value="1"/>
</dbReference>
<evidence type="ECO:0000256" key="3">
    <source>
        <dbReference type="ARBA" id="ARBA00005163"/>
    </source>
</evidence>
<organism evidence="20 21">
    <name type="scientific">Candidatus Rickettsiella isopodorum</name>
    <dbReference type="NCBI Taxonomy" id="1225476"/>
    <lineage>
        <taxon>Bacteria</taxon>
        <taxon>Pseudomonadati</taxon>
        <taxon>Pseudomonadota</taxon>
        <taxon>Gammaproteobacteria</taxon>
        <taxon>Legionellales</taxon>
        <taxon>Coxiellaceae</taxon>
        <taxon>Rickettsiella</taxon>
    </lineage>
</organism>
<evidence type="ECO:0000256" key="16">
    <source>
        <dbReference type="PIRNR" id="PIRNR000169"/>
    </source>
</evidence>
<evidence type="ECO:0000256" key="1">
    <source>
        <dbReference type="ARBA" id="ARBA00004050"/>
    </source>
</evidence>
<evidence type="ECO:0000256" key="11">
    <source>
        <dbReference type="ARBA" id="ARBA00022723"/>
    </source>
</evidence>
<reference evidence="20 21" key="1">
    <citation type="submission" date="2016-03" db="EMBL/GenBank/DDBJ databases">
        <title>Comparative genomics of Rickettsiella.</title>
        <authorList>
            <person name="Chandler C."/>
            <person name="Wang Y."/>
        </authorList>
    </citation>
    <scope>NUCLEOTIDE SEQUENCE [LARGE SCALE GENOMIC DNA]</scope>
    <source>
        <strain evidence="20 21">RCFS May 2013</strain>
    </source>
</reference>
<keyword evidence="14 18" id="KW-0408">Iron</keyword>
<evidence type="ECO:0000256" key="12">
    <source>
        <dbReference type="ARBA" id="ARBA00022982"/>
    </source>
</evidence>
<evidence type="ECO:0000256" key="4">
    <source>
        <dbReference type="ARBA" id="ARBA00019425"/>
    </source>
</evidence>
<dbReference type="STRING" id="1225476.A1D18_02910"/>
<evidence type="ECO:0000256" key="8">
    <source>
        <dbReference type="ARBA" id="ARBA00022532"/>
    </source>
</evidence>
<dbReference type="Proteomes" id="UP000183924">
    <property type="component" value="Unassembled WGS sequence"/>
</dbReference>
<keyword evidence="15 16" id="KW-0472">Membrane</keyword>
<evidence type="ECO:0000256" key="5">
    <source>
        <dbReference type="ARBA" id="ARBA00022448"/>
    </source>
</evidence>
<keyword evidence="7 16" id="KW-0997">Cell inner membrane</keyword>
<comment type="pathway">
    <text evidence="3 16">Carbohydrate metabolism; tricarboxylic acid cycle.</text>
</comment>
<dbReference type="SUPFAM" id="SSF81343">
    <property type="entry name" value="Fumarate reductase respiratory complex transmembrane subunits"/>
    <property type="match status" value="1"/>
</dbReference>
<dbReference type="InterPro" id="IPR034804">
    <property type="entry name" value="SQR/QFR_C/D"/>
</dbReference>
<evidence type="ECO:0000256" key="19">
    <source>
        <dbReference type="SAM" id="Phobius"/>
    </source>
</evidence>
<evidence type="ECO:0000256" key="17">
    <source>
        <dbReference type="PIRSR" id="PIRSR000169-1"/>
    </source>
</evidence>
<protein>
    <recommendedName>
        <fullName evidence="4 16">Succinate dehydrogenase hydrophobic membrane anchor subunit</fullName>
    </recommendedName>
</protein>
<evidence type="ECO:0000256" key="2">
    <source>
        <dbReference type="ARBA" id="ARBA00004429"/>
    </source>
</evidence>
<dbReference type="GO" id="GO:0046872">
    <property type="term" value="F:metal ion binding"/>
    <property type="evidence" value="ECO:0007669"/>
    <property type="project" value="UniProtKB-KW"/>
</dbReference>
<dbReference type="GO" id="GO:0005886">
    <property type="term" value="C:plasma membrane"/>
    <property type="evidence" value="ECO:0007669"/>
    <property type="project" value="UniProtKB-SubCell"/>
</dbReference>
<keyword evidence="13 19" id="KW-1133">Transmembrane helix</keyword>
<sequence>MVKKLTNVTSLSGNGLRDWLIQRVTSLILAAYIIFLLTFILCHQPLDYVTWQSLFSHFGMRLFSSLFLLSLFWHAWIGLWTIVTDYIKSASLRLFSQLIIIIALFLYFIWGLVIFWGN</sequence>
<keyword evidence="9 18" id="KW-0349">Heme</keyword>
<proteinExistence type="predicted"/>
<dbReference type="Pfam" id="PF01127">
    <property type="entry name" value="Sdh_cyt"/>
    <property type="match status" value="1"/>
</dbReference>
<dbReference type="PANTHER" id="PTHR38689">
    <property type="entry name" value="SUCCINATE DEHYDROGENASE HYDROPHOBIC MEMBRANE ANCHOR SUBUNIT"/>
    <property type="match status" value="1"/>
</dbReference>
<comment type="function">
    <text evidence="1 16">Membrane-anchoring subunit of succinate dehydrogenase (SDH).</text>
</comment>
<dbReference type="Gene3D" id="1.20.1300.10">
    <property type="entry name" value="Fumarate reductase/succinate dehydrogenase, transmembrane subunit"/>
    <property type="match status" value="1"/>
</dbReference>
<keyword evidence="5 16" id="KW-0813">Transport</keyword>
<dbReference type="InterPro" id="IPR000701">
    <property type="entry name" value="SuccDH_FuR_B_TM-su"/>
</dbReference>
<evidence type="ECO:0000256" key="14">
    <source>
        <dbReference type="ARBA" id="ARBA00023004"/>
    </source>
</evidence>
<dbReference type="OrthoDB" id="5612767at2"/>
<evidence type="ECO:0000256" key="6">
    <source>
        <dbReference type="ARBA" id="ARBA00022475"/>
    </source>
</evidence>
<evidence type="ECO:0000256" key="10">
    <source>
        <dbReference type="ARBA" id="ARBA00022692"/>
    </source>
</evidence>
<evidence type="ECO:0000313" key="21">
    <source>
        <dbReference type="Proteomes" id="UP000183924"/>
    </source>
</evidence>
<evidence type="ECO:0000256" key="18">
    <source>
        <dbReference type="PIRSR" id="PIRSR000169-2"/>
    </source>
</evidence>
<feature type="binding site" evidence="17">
    <location>
        <position position="86"/>
    </location>
    <ligand>
        <name>a ubiquinone</name>
        <dbReference type="ChEBI" id="CHEBI:16389"/>
    </ligand>
</feature>
<feature type="binding site" description="axial binding residue" evidence="18">
    <location>
        <position position="74"/>
    </location>
    <ligand>
        <name>heme</name>
        <dbReference type="ChEBI" id="CHEBI:30413"/>
        <note>ligand shared with second transmembrane subunit</note>
    </ligand>
    <ligandPart>
        <name>Fe</name>
        <dbReference type="ChEBI" id="CHEBI:18248"/>
    </ligandPart>
</feature>
<dbReference type="RefSeq" id="WP_071662327.1">
    <property type="nucleotide sequence ID" value="NZ_LUKY01000032.1"/>
</dbReference>
<keyword evidence="10 19" id="KW-0812">Transmembrane</keyword>
<dbReference type="AlphaFoldDB" id="A0A1J8NIS6"/>
<dbReference type="UniPathway" id="UPA00223"/>
<evidence type="ECO:0000256" key="7">
    <source>
        <dbReference type="ARBA" id="ARBA00022519"/>
    </source>
</evidence>
<feature type="transmembrane region" description="Helical" evidence="19">
    <location>
        <begin position="94"/>
        <end position="116"/>
    </location>
</feature>
<dbReference type="CDD" id="cd03494">
    <property type="entry name" value="SQR_TypeC_SdhD"/>
    <property type="match status" value="1"/>
</dbReference>
<dbReference type="PIRSF" id="PIRSF000169">
    <property type="entry name" value="SDH_D"/>
    <property type="match status" value="1"/>
</dbReference>
<comment type="cofactor">
    <cofactor evidence="18">
        <name>heme</name>
        <dbReference type="ChEBI" id="CHEBI:30413"/>
    </cofactor>
    <text evidence="18">The heme is bound between the two transmembrane subunits.</text>
</comment>
<keyword evidence="21" id="KW-1185">Reference proteome</keyword>
<accession>A0A1J8NIS6</accession>
<evidence type="ECO:0000256" key="9">
    <source>
        <dbReference type="ARBA" id="ARBA00022617"/>
    </source>
</evidence>
<evidence type="ECO:0000256" key="13">
    <source>
        <dbReference type="ARBA" id="ARBA00022989"/>
    </source>
</evidence>
<dbReference type="InterPro" id="IPR014312">
    <property type="entry name" value="Succ_DH_anchor"/>
</dbReference>
<dbReference type="NCBIfam" id="TIGR02968">
    <property type="entry name" value="succ_dehyd_anc"/>
    <property type="match status" value="1"/>
</dbReference>
<name>A0A1J8NIS6_9COXI</name>
<keyword evidence="8 16" id="KW-0816">Tricarboxylic acid cycle</keyword>
<feature type="transmembrane region" description="Helical" evidence="19">
    <location>
        <begin position="62"/>
        <end position="82"/>
    </location>
</feature>
<evidence type="ECO:0000256" key="15">
    <source>
        <dbReference type="ARBA" id="ARBA00023136"/>
    </source>
</evidence>
<dbReference type="EMBL" id="LUKY01000032">
    <property type="protein sequence ID" value="OIZ95064.1"/>
    <property type="molecule type" value="Genomic_DNA"/>
</dbReference>
<keyword evidence="6 16" id="KW-1003">Cell membrane</keyword>
<comment type="caution">
    <text evidence="20">The sequence shown here is derived from an EMBL/GenBank/DDBJ whole genome shotgun (WGS) entry which is preliminary data.</text>
</comment>
<dbReference type="GO" id="GO:0017004">
    <property type="term" value="P:cytochrome complex assembly"/>
    <property type="evidence" value="ECO:0007669"/>
    <property type="project" value="TreeGrafter"/>
</dbReference>